<feature type="modified residue" description="4-aspartylphosphate" evidence="1">
    <location>
        <position position="53"/>
    </location>
</feature>
<dbReference type="RefSeq" id="WP_216415264.1">
    <property type="nucleotide sequence ID" value="NZ_JAHLQK010000002.1"/>
</dbReference>
<dbReference type="PANTHER" id="PTHR35807:SF2">
    <property type="entry name" value="TRANSCRIPTIONAL ACTIVATOR DOMAIN"/>
    <property type="match status" value="1"/>
</dbReference>
<dbReference type="PANTHER" id="PTHR35807">
    <property type="entry name" value="TRANSCRIPTIONAL REGULATOR REDD-RELATED"/>
    <property type="match status" value="1"/>
</dbReference>
<dbReference type="SMART" id="SM00448">
    <property type="entry name" value="REC"/>
    <property type="match status" value="1"/>
</dbReference>
<sequence length="371" mass="44470">MRVVLIDDEEIALDVLEILLKQIDGIQVVGKFTDPNTALNQLKTLEVDVVFLDMEMGEFHGLKFAEKLMIKKYDLKIVFVTAFSQYALEAFEVNAIDYLLKPVNMDRLKKTILKLQERNQKYVRDRVLLETQDDNLFAYTMGSFRIMESQPNLIKWRTKKVKELFAYLWHHQEKPMCRTRIIEDLWPYVTADKAATLLHTTVYQLRKTIKEITNINPIILMNEQYILKLDIKSDLLELRNILQADEINNSNIERVLELYQGDYLEEENYPWALYEQQKLRQSFLKYLEKYLFIARQEKKLTSYIENCLVKMMQLDPYNEKYAYLLMEYYGEINDKTKLINLYTSFRINIKEELGINLQRETIELYRKYIDY</sequence>
<dbReference type="EMBL" id="JAHLQK010000002">
    <property type="protein sequence ID" value="MBU5675762.1"/>
    <property type="molecule type" value="Genomic_DNA"/>
</dbReference>
<gene>
    <name evidence="3" type="ORF">KQI88_04980</name>
</gene>
<feature type="domain" description="Response regulatory" evidence="2">
    <location>
        <begin position="2"/>
        <end position="116"/>
    </location>
</feature>
<keyword evidence="4" id="KW-1185">Reference proteome</keyword>
<comment type="caution">
    <text evidence="3">The sequence shown here is derived from an EMBL/GenBank/DDBJ whole genome shotgun (WGS) entry which is preliminary data.</text>
</comment>
<protein>
    <submittedName>
        <fullName evidence="3">Response regulator</fullName>
    </submittedName>
</protein>
<name>A0ABS6FZT5_9FIRM</name>
<dbReference type="InterPro" id="IPR051677">
    <property type="entry name" value="AfsR-DnrI-RedD_regulator"/>
</dbReference>
<evidence type="ECO:0000256" key="1">
    <source>
        <dbReference type="PROSITE-ProRule" id="PRU00169"/>
    </source>
</evidence>
<reference evidence="3 4" key="1">
    <citation type="submission" date="2021-06" db="EMBL/GenBank/DDBJ databases">
        <authorList>
            <person name="Sun Q."/>
            <person name="Li D."/>
        </authorList>
    </citation>
    <scope>NUCLEOTIDE SEQUENCE [LARGE SCALE GENOMIC DNA]</scope>
    <source>
        <strain evidence="3 4">MSJ-5</strain>
    </source>
</reference>
<dbReference type="InterPro" id="IPR001789">
    <property type="entry name" value="Sig_transdc_resp-reg_receiver"/>
</dbReference>
<proteinExistence type="predicted"/>
<evidence type="ECO:0000313" key="4">
    <source>
        <dbReference type="Proteomes" id="UP000779508"/>
    </source>
</evidence>
<evidence type="ECO:0000259" key="2">
    <source>
        <dbReference type="PROSITE" id="PS50110"/>
    </source>
</evidence>
<dbReference type="Pfam" id="PF03704">
    <property type="entry name" value="BTAD"/>
    <property type="match status" value="1"/>
</dbReference>
<keyword evidence="1" id="KW-0597">Phosphoprotein</keyword>
<evidence type="ECO:0000313" key="3">
    <source>
        <dbReference type="EMBL" id="MBU5675762.1"/>
    </source>
</evidence>
<organism evidence="3 4">
    <name type="scientific">Alkaliphilus flagellatus</name>
    <dbReference type="NCBI Taxonomy" id="2841507"/>
    <lineage>
        <taxon>Bacteria</taxon>
        <taxon>Bacillati</taxon>
        <taxon>Bacillota</taxon>
        <taxon>Clostridia</taxon>
        <taxon>Peptostreptococcales</taxon>
        <taxon>Natronincolaceae</taxon>
        <taxon>Alkaliphilus</taxon>
    </lineage>
</organism>
<dbReference type="PROSITE" id="PS50110">
    <property type="entry name" value="RESPONSE_REGULATORY"/>
    <property type="match status" value="1"/>
</dbReference>
<dbReference type="Pfam" id="PF00072">
    <property type="entry name" value="Response_reg"/>
    <property type="match status" value="1"/>
</dbReference>
<dbReference type="InterPro" id="IPR005158">
    <property type="entry name" value="BTAD"/>
</dbReference>
<dbReference type="Proteomes" id="UP000779508">
    <property type="component" value="Unassembled WGS sequence"/>
</dbReference>
<accession>A0ABS6FZT5</accession>